<dbReference type="PANTHER" id="PTHR32305:SF15">
    <property type="entry name" value="PROTEIN RHSA-RELATED"/>
    <property type="match status" value="1"/>
</dbReference>
<gene>
    <name evidence="2" type="ORF">BC349_14585</name>
</gene>
<sequence>MKADMSAFVFDYMLKDHLGNVRTVITDEQEQGSDLASMEEGTAVREEAVFSNIGNTRVAKPVGYPVDNYTSPNEKVAKVTGSGQRIGPGVLLKVMAGDKFNLRVNSWYKTNGTTPSAPITDFIVDLVFMMAAHVGNAATKGTMTELQNSGVFTPGAGSFLNTQNSYASTRPKAFVSWVLFDEQLKIAKDASGNIIASGYSGYEQVPAESVYNNGTDNPNVYEHIWANLPVNKNGYLYIYVSNETPNIDVYFDNLHVTHIKGPILEETHYYPFGLTMAGISSKAMGKLDNKYEFGGKEKQEKEFLDGSGLEMYDFGARNYDPQIGRWHTIDPLSEQYRRWSPYNYALNNPIRFTDPDGMSVNDFVKDDKTGKIRWDNNANSQASTQVGETYLGKTLKFEFNSYIDAKLWDGPLGNLPAGDKLTTTVYVTGNENEKGELTSVSAGNHPDVGPTPTSPIDNGRDFYPGLGKDQNKFNAAATADGGFNVSMEQHASVSKSEEIGLNQMGYNIVNVAQKLDVNISAQGNVSVSAATDVFPSATLKVNGMTVMQYSQPSFEKTHGAPGSGHTSPIISSGGYYPPRPTYNTSYLPANWYKRL</sequence>
<organism evidence="2 3">
    <name type="scientific">Flavihumibacter stibioxidans</name>
    <dbReference type="NCBI Taxonomy" id="1834163"/>
    <lineage>
        <taxon>Bacteria</taxon>
        <taxon>Pseudomonadati</taxon>
        <taxon>Bacteroidota</taxon>
        <taxon>Chitinophagia</taxon>
        <taxon>Chitinophagales</taxon>
        <taxon>Chitinophagaceae</taxon>
        <taxon>Flavihumibacter</taxon>
    </lineage>
</organism>
<evidence type="ECO:0000313" key="3">
    <source>
        <dbReference type="Proteomes" id="UP000765802"/>
    </source>
</evidence>
<reference evidence="2 3" key="1">
    <citation type="submission" date="2016-07" db="EMBL/GenBank/DDBJ databases">
        <title>Genome analysis of Flavihumibacter stibioxidans YS-17.</title>
        <authorList>
            <person name="Shi K."/>
            <person name="Han Y."/>
            <person name="Wang G."/>
        </authorList>
    </citation>
    <scope>NUCLEOTIDE SEQUENCE [LARGE SCALE GENOMIC DNA]</scope>
    <source>
        <strain evidence="2 3">YS-17</strain>
    </source>
</reference>
<comment type="caution">
    <text evidence="2">The sequence shown here is derived from an EMBL/GenBank/DDBJ whole genome shotgun (WGS) entry which is preliminary data.</text>
</comment>
<keyword evidence="3" id="KW-1185">Reference proteome</keyword>
<dbReference type="NCBIfam" id="TIGR03696">
    <property type="entry name" value="Rhs_assc_core"/>
    <property type="match status" value="1"/>
</dbReference>
<dbReference type="Proteomes" id="UP000765802">
    <property type="component" value="Unassembled WGS sequence"/>
</dbReference>
<evidence type="ECO:0000256" key="1">
    <source>
        <dbReference type="SAM" id="MobiDB-lite"/>
    </source>
</evidence>
<accession>A0ABR7MB94</accession>
<evidence type="ECO:0008006" key="4">
    <source>
        <dbReference type="Google" id="ProtNLM"/>
    </source>
</evidence>
<dbReference type="InterPro" id="IPR050708">
    <property type="entry name" value="T6SS_VgrG/RHS"/>
</dbReference>
<name>A0ABR7MB94_9BACT</name>
<protein>
    <recommendedName>
        <fullName evidence="4">RHS repeat-associated core domain-containing protein</fullName>
    </recommendedName>
</protein>
<dbReference type="EMBL" id="MBUA01000027">
    <property type="protein sequence ID" value="MBC6492285.1"/>
    <property type="molecule type" value="Genomic_DNA"/>
</dbReference>
<dbReference type="Gene3D" id="2.180.10.10">
    <property type="entry name" value="RHS repeat-associated core"/>
    <property type="match status" value="1"/>
</dbReference>
<proteinExistence type="predicted"/>
<evidence type="ECO:0000313" key="2">
    <source>
        <dbReference type="EMBL" id="MBC6492285.1"/>
    </source>
</evidence>
<dbReference type="InterPro" id="IPR022385">
    <property type="entry name" value="Rhs_assc_core"/>
</dbReference>
<dbReference type="PANTHER" id="PTHR32305">
    <property type="match status" value="1"/>
</dbReference>
<feature type="region of interest" description="Disordered" evidence="1">
    <location>
        <begin position="437"/>
        <end position="456"/>
    </location>
</feature>